<evidence type="ECO:0000313" key="1">
    <source>
        <dbReference type="EMBL" id="LAA22460.1"/>
    </source>
</evidence>
<organism evidence="1">
    <name type="scientific">Micrurus carvalhoi</name>
    <dbReference type="NCBI Taxonomy" id="3147026"/>
    <lineage>
        <taxon>Eukaryota</taxon>
        <taxon>Metazoa</taxon>
        <taxon>Chordata</taxon>
        <taxon>Craniata</taxon>
        <taxon>Vertebrata</taxon>
        <taxon>Euteleostomi</taxon>
        <taxon>Lepidosauria</taxon>
        <taxon>Squamata</taxon>
        <taxon>Bifurcata</taxon>
        <taxon>Unidentata</taxon>
        <taxon>Episquamata</taxon>
        <taxon>Toxicofera</taxon>
        <taxon>Serpentes</taxon>
        <taxon>Colubroidea</taxon>
        <taxon>Elapidae</taxon>
        <taxon>Elapinae</taxon>
        <taxon>Micrurus</taxon>
    </lineage>
</organism>
<name>A0A2H6N1V9_9SAUR</name>
<reference evidence="1" key="1">
    <citation type="submission" date="2017-07" db="EMBL/GenBank/DDBJ databases">
        <authorList>
            <person name="Mikheyev A."/>
            <person name="Grau M."/>
        </authorList>
    </citation>
    <scope>NUCLEOTIDE SEQUENCE</scope>
    <source>
        <tissue evidence="1">Venom_gland</tissue>
    </source>
</reference>
<proteinExistence type="predicted"/>
<reference evidence="1" key="2">
    <citation type="submission" date="2017-12" db="EMBL/GenBank/DDBJ databases">
        <title>Coralsnake Venomics: Analyses of Venom Gland Transcriptomes and Proteomes of Six Brazilian Taxa.</title>
        <authorList>
            <person name="Aird S.D."/>
            <person name="Jorge da Silva N."/>
            <person name="Qiu L."/>
            <person name="Villar-Briones A."/>
            <person name="Aparecida-Saddi V."/>
            <person name="Campos-Telles M.P."/>
            <person name="Grau M."/>
            <person name="Mikheyev A.S."/>
        </authorList>
    </citation>
    <scope>NUCLEOTIDE SEQUENCE</scope>
    <source>
        <tissue evidence="1">Venom_gland</tissue>
    </source>
</reference>
<sequence>MRLHELSGLCDLFFNHKEMGSVEYVLIISLIVIFRKDNLYVGMYVFMHTIHTHSSLPHNIRIDSSYKSQNSCEDTSLYQYFSTLIILSCVDFNFQNSPVKTLAGNSGS</sequence>
<dbReference type="EMBL" id="IACI01039617">
    <property type="protein sequence ID" value="LAA22460.1"/>
    <property type="molecule type" value="Transcribed_RNA"/>
</dbReference>
<protein>
    <submittedName>
        <fullName evidence="1">Uncharacterized protein</fullName>
    </submittedName>
</protein>
<dbReference type="AlphaFoldDB" id="A0A2H6N1V9"/>
<accession>A0A2H6N1V9</accession>